<dbReference type="Gene3D" id="3.30.70.3550">
    <property type="entry name" value="Leucyl/phenylalanyl-tRNA-protein transferase, N-terminal domain"/>
    <property type="match status" value="1"/>
</dbReference>
<dbReference type="Proteomes" id="UP000240535">
    <property type="component" value="Unassembled WGS sequence"/>
</dbReference>
<dbReference type="Pfam" id="PF03588">
    <property type="entry name" value="Leu_Phe_trans"/>
    <property type="match status" value="1"/>
</dbReference>
<dbReference type="Gene3D" id="3.40.630.70">
    <property type="entry name" value="Leucyl/phenylalanyl-tRNA-protein transferase, C-terminal domain"/>
    <property type="match status" value="1"/>
</dbReference>
<dbReference type="GO" id="GO:0008914">
    <property type="term" value="F:leucyl-tRNA--protein transferase activity"/>
    <property type="evidence" value="ECO:0007669"/>
    <property type="project" value="UniProtKB-UniRule"/>
</dbReference>
<dbReference type="PANTHER" id="PTHR30098:SF2">
    <property type="entry name" value="LEUCYL_PHENYLALANYL-TRNA--PROTEIN TRANSFERASE"/>
    <property type="match status" value="1"/>
</dbReference>
<comment type="catalytic activity">
    <reaction evidence="4">
        <text>L-phenylalanyl-tRNA(Phe) + an N-terminal L-alpha-aminoacyl-[protein] = an N-terminal L-phenylalanyl-L-alpha-aminoacyl-[protein] + tRNA(Phe)</text>
        <dbReference type="Rhea" id="RHEA:43632"/>
        <dbReference type="Rhea" id="RHEA-COMP:9668"/>
        <dbReference type="Rhea" id="RHEA-COMP:9699"/>
        <dbReference type="Rhea" id="RHEA-COMP:10636"/>
        <dbReference type="Rhea" id="RHEA-COMP:10637"/>
        <dbReference type="ChEBI" id="CHEBI:78442"/>
        <dbReference type="ChEBI" id="CHEBI:78531"/>
        <dbReference type="ChEBI" id="CHEBI:78597"/>
        <dbReference type="ChEBI" id="CHEBI:83561"/>
        <dbReference type="EC" id="2.3.2.6"/>
    </reaction>
</comment>
<dbReference type="GO" id="GO:0030163">
    <property type="term" value="P:protein catabolic process"/>
    <property type="evidence" value="ECO:0007669"/>
    <property type="project" value="UniProtKB-UniRule"/>
</dbReference>
<dbReference type="EMBL" id="PDHH01000004">
    <property type="protein sequence ID" value="PSM51883.1"/>
    <property type="molecule type" value="Genomic_DNA"/>
</dbReference>
<dbReference type="EC" id="2.3.2.6" evidence="4"/>
<evidence type="ECO:0000313" key="6">
    <source>
        <dbReference type="Proteomes" id="UP000240535"/>
    </source>
</evidence>
<dbReference type="AlphaFoldDB" id="A0A2P8R062"/>
<dbReference type="InterPro" id="IPR004616">
    <property type="entry name" value="Leu/Phe-tRNA_Trfase"/>
</dbReference>
<dbReference type="InterPro" id="IPR042221">
    <property type="entry name" value="Leu/Phe-tRNA_Trfase_N"/>
</dbReference>
<evidence type="ECO:0000256" key="4">
    <source>
        <dbReference type="HAMAP-Rule" id="MF_00688"/>
    </source>
</evidence>
<reference evidence="6" key="1">
    <citation type="submission" date="2017-10" db="EMBL/GenBank/DDBJ databases">
        <title>Campylobacter species from seals.</title>
        <authorList>
            <person name="Gilbert M.J."/>
            <person name="Zomer A.L."/>
            <person name="Timmerman A.J."/>
            <person name="Duim B."/>
            <person name="Wagenaar J.A."/>
        </authorList>
    </citation>
    <scope>NUCLEOTIDE SEQUENCE [LARGE SCALE GENOMIC DNA]</scope>
    <source>
        <strain evidence="6">17S00004-5</strain>
    </source>
</reference>
<keyword evidence="2 4" id="KW-0808">Transferase</keyword>
<comment type="catalytic activity">
    <reaction evidence="4">
        <text>N-terminal L-arginyl-[protein] + L-leucyl-tRNA(Leu) = N-terminal L-leucyl-L-arginyl-[protein] + tRNA(Leu) + H(+)</text>
        <dbReference type="Rhea" id="RHEA:50416"/>
        <dbReference type="Rhea" id="RHEA-COMP:9613"/>
        <dbReference type="Rhea" id="RHEA-COMP:9622"/>
        <dbReference type="Rhea" id="RHEA-COMP:12672"/>
        <dbReference type="Rhea" id="RHEA-COMP:12673"/>
        <dbReference type="ChEBI" id="CHEBI:15378"/>
        <dbReference type="ChEBI" id="CHEBI:64719"/>
        <dbReference type="ChEBI" id="CHEBI:78442"/>
        <dbReference type="ChEBI" id="CHEBI:78494"/>
        <dbReference type="ChEBI" id="CHEBI:133044"/>
        <dbReference type="EC" id="2.3.2.6"/>
    </reaction>
</comment>
<protein>
    <recommendedName>
        <fullName evidence="4">Leucyl/phenylalanyl-tRNA--protein transferase</fullName>
        <ecNumber evidence="4">2.3.2.6</ecNumber>
    </recommendedName>
    <alternativeName>
        <fullName evidence="4">L/F-transferase</fullName>
    </alternativeName>
    <alternativeName>
        <fullName evidence="4">Leucyltransferase</fullName>
    </alternativeName>
    <alternativeName>
        <fullName evidence="4">Phenyalanyltransferase</fullName>
    </alternativeName>
</protein>
<comment type="subcellular location">
    <subcellularLocation>
        <location evidence="4">Cytoplasm</location>
    </subcellularLocation>
</comment>
<dbReference type="RefSeq" id="WP_106871238.1">
    <property type="nucleotide sequence ID" value="NZ_CP053841.1"/>
</dbReference>
<dbReference type="PANTHER" id="PTHR30098">
    <property type="entry name" value="LEUCYL/PHENYLALANYL-TRNA--PROTEIN TRANSFERASE"/>
    <property type="match status" value="1"/>
</dbReference>
<accession>A0A2P8R062</accession>
<dbReference type="NCBIfam" id="TIGR00667">
    <property type="entry name" value="aat"/>
    <property type="match status" value="1"/>
</dbReference>
<name>A0A2P8R062_9BACT</name>
<dbReference type="InterPro" id="IPR016181">
    <property type="entry name" value="Acyl_CoA_acyltransferase"/>
</dbReference>
<dbReference type="GO" id="GO:0005737">
    <property type="term" value="C:cytoplasm"/>
    <property type="evidence" value="ECO:0007669"/>
    <property type="project" value="UniProtKB-SubCell"/>
</dbReference>
<dbReference type="InterPro" id="IPR042203">
    <property type="entry name" value="Leu/Phe-tRNA_Trfase_C"/>
</dbReference>
<keyword evidence="3 4" id="KW-0012">Acyltransferase</keyword>
<comment type="similarity">
    <text evidence="4">Belongs to the L/F-transferase family.</text>
</comment>
<evidence type="ECO:0000256" key="2">
    <source>
        <dbReference type="ARBA" id="ARBA00022679"/>
    </source>
</evidence>
<comment type="caution">
    <text evidence="5">The sequence shown here is derived from an EMBL/GenBank/DDBJ whole genome shotgun (WGS) entry which is preliminary data.</text>
</comment>
<gene>
    <name evidence="4" type="primary">aat</name>
    <name evidence="5" type="ORF">CQ405_04775</name>
</gene>
<dbReference type="SUPFAM" id="SSF55729">
    <property type="entry name" value="Acyl-CoA N-acyltransferases (Nat)"/>
    <property type="match status" value="1"/>
</dbReference>
<organism evidence="5 6">
    <name type="scientific">Campylobacter blaseri</name>
    <dbReference type="NCBI Taxonomy" id="2042961"/>
    <lineage>
        <taxon>Bacteria</taxon>
        <taxon>Pseudomonadati</taxon>
        <taxon>Campylobacterota</taxon>
        <taxon>Epsilonproteobacteria</taxon>
        <taxon>Campylobacterales</taxon>
        <taxon>Campylobacteraceae</taxon>
        <taxon>Campylobacter</taxon>
    </lineage>
</organism>
<evidence type="ECO:0000256" key="3">
    <source>
        <dbReference type="ARBA" id="ARBA00023315"/>
    </source>
</evidence>
<proteinExistence type="inferred from homology"/>
<comment type="function">
    <text evidence="4">Functions in the N-end rule pathway of protein degradation where it conjugates Leu, Phe and, less efficiently, Met from aminoacyl-tRNAs to the N-termini of proteins containing an N-terminal arginine or lysine.</text>
</comment>
<evidence type="ECO:0000256" key="1">
    <source>
        <dbReference type="ARBA" id="ARBA00022490"/>
    </source>
</evidence>
<keyword evidence="6" id="KW-1185">Reference proteome</keyword>
<keyword evidence="1 4" id="KW-0963">Cytoplasm</keyword>
<comment type="catalytic activity">
    <reaction evidence="4">
        <text>N-terminal L-lysyl-[protein] + L-leucyl-tRNA(Leu) = N-terminal L-leucyl-L-lysyl-[protein] + tRNA(Leu) + H(+)</text>
        <dbReference type="Rhea" id="RHEA:12340"/>
        <dbReference type="Rhea" id="RHEA-COMP:9613"/>
        <dbReference type="Rhea" id="RHEA-COMP:9622"/>
        <dbReference type="Rhea" id="RHEA-COMP:12670"/>
        <dbReference type="Rhea" id="RHEA-COMP:12671"/>
        <dbReference type="ChEBI" id="CHEBI:15378"/>
        <dbReference type="ChEBI" id="CHEBI:65249"/>
        <dbReference type="ChEBI" id="CHEBI:78442"/>
        <dbReference type="ChEBI" id="CHEBI:78494"/>
        <dbReference type="ChEBI" id="CHEBI:133043"/>
        <dbReference type="EC" id="2.3.2.6"/>
    </reaction>
</comment>
<dbReference type="OrthoDB" id="9790282at2"/>
<evidence type="ECO:0000313" key="5">
    <source>
        <dbReference type="EMBL" id="PSM51883.1"/>
    </source>
</evidence>
<sequence length="222" mass="25790">MYIYNNFPDPKFAPDDMPLCVGGNLNPETLINAYKKGIFPWFLENEPILWWSPNPRAVLSPKEIRVQKSMKPFLNRYSVKFDYDFESLINLCFNQRQKEGATWLSQDIVNAYTKLYHMGIAHSVEVYNKSNKLIGGLYGLIFGKLFCGESMISIEKNASKTALIYLCKTLEKYNFLIDCQISNPHLKFMGSRNISRDKFLEISKILISQEVIDFKKLKPIYN</sequence>
<dbReference type="HAMAP" id="MF_00688">
    <property type="entry name" value="Leu_Phe_trans"/>
    <property type="match status" value="1"/>
</dbReference>